<accession>A0ACC2TX72</accession>
<dbReference type="EMBL" id="QTSX02001760">
    <property type="protein sequence ID" value="KAJ9079358.1"/>
    <property type="molecule type" value="Genomic_DNA"/>
</dbReference>
<proteinExistence type="predicted"/>
<evidence type="ECO:0000313" key="2">
    <source>
        <dbReference type="Proteomes" id="UP001165960"/>
    </source>
</evidence>
<name>A0ACC2TX72_9FUNG</name>
<comment type="caution">
    <text evidence="1">The sequence shown here is derived from an EMBL/GenBank/DDBJ whole genome shotgun (WGS) entry which is preliminary data.</text>
</comment>
<reference evidence="1" key="1">
    <citation type="submission" date="2022-04" db="EMBL/GenBank/DDBJ databases">
        <title>Genome of the entomopathogenic fungus Entomophthora muscae.</title>
        <authorList>
            <person name="Elya C."/>
            <person name="Lovett B.R."/>
            <person name="Lee E."/>
            <person name="Macias A.M."/>
            <person name="Hajek A.E."/>
            <person name="De Bivort B.L."/>
            <person name="Kasson M.T."/>
            <person name="De Fine Licht H.H."/>
            <person name="Stajich J.E."/>
        </authorList>
    </citation>
    <scope>NUCLEOTIDE SEQUENCE</scope>
    <source>
        <strain evidence="1">Berkeley</strain>
    </source>
</reference>
<keyword evidence="1" id="KW-0436">Ligase</keyword>
<keyword evidence="2" id="KW-1185">Reference proteome</keyword>
<keyword evidence="1" id="KW-0030">Aminoacyl-tRNA synthetase</keyword>
<evidence type="ECO:0000313" key="1">
    <source>
        <dbReference type="EMBL" id="KAJ9079358.1"/>
    </source>
</evidence>
<dbReference type="Proteomes" id="UP001165960">
    <property type="component" value="Unassembled WGS sequence"/>
</dbReference>
<dbReference type="EC" id="6.1.1.4" evidence="1"/>
<gene>
    <name evidence="1" type="primary">CDC60_2</name>
    <name evidence="1" type="ORF">DSO57_1036184</name>
</gene>
<sequence>MAEASQKEFRKRDFLRSLEEPAQKRWESEKAFEAEVNPEKEKFFVTFPYPYMNGRLHLGHAFSFTKAEFATGYQRLKGKECLFPFGLHCTGMPIKACADKLAREIEMFGTDFDLSKVTESLQDLNVSEVKKPGKVAAKSTGAAYQFQIMQSLGIPKEDIVKFANSDHWLEYFPPHTISDVKALGCKVDWRRSFITTDANPFYDSFAKWQFRQLKALEKIKFGERYTIFSPLDSQPCMDHDRLSGEGVGPQEYTAIKIQVTNWAEQAQAIVSAEAGFAGKRVYLVAATLRPETMYGQTNCYVGVNINYGAFQISEDEVYVCTEHALRNMAYQGITAEKGTAPKLATFSGKDLVGCRVKAPLSLYDEVYVLPMDNVLPNKGTGIVTSVPSDSPDDYATLQDLVKKAAYYNILPEWVVPFTPVPVISTPQYGDSIAVALCKELKINSQKDRDQLAQAKEIAYKEGFYNGTMLVGEHAGKSVQEAKPLVKALLIEQKFGFNYCEPEKVVFSRSGDECVVALCDQWYLDYGEEEWQAQARKCVSKMNMHCDETRNLFDSTLGWLHQWACARSYGLGSRVPWDENFLIESLSDSTIYMSYYTISHFLQGNTVDASKPNEFGILPEHMTDEVWSHVLLGAPAPTKCDISPEHLKAMRDSLNYFYPMDLRVSGKDLIPNHLTFSIYNHVALFPEHHWPLSFRSNGHLLLNGNKMSKSTGNFMTLSDSIIKYGADATRIALADAGDSVEDANFDEKTADSGILRLYTLLEWAEEALAAPLRTGPKDSFHDLVFEHEMNHLIQLTDTAYADMMFREALKNGYYELQNVRDIYREATLEEGMHRDLVLRFLEVQCLLLAPFAPHYTEHIWLSILKKPISIMKAEWPALTMPVDKAVLLAAEYLRKVIKKVRDQELSSQKKAKKGKAPTTTFDPSKPKALTLFLATSFPEWQEKVISVLKPNFNEATKTFDDVAIRQALTEQGLMKDKQVMPFAQEIKKRVNSFGSSAFNRALAFDEAQTLAHNTLYIQRTLGFSSISIETLPSNPDSTYFETLPSAAKLALPGEPSASFVNIEQ</sequence>
<protein>
    <submittedName>
        <fullName evidence="1">Cytosolic leucyl tRNA synthetase</fullName>
        <ecNumber evidence="1">6.1.1.4</ecNumber>
    </submittedName>
</protein>
<organism evidence="1 2">
    <name type="scientific">Entomophthora muscae</name>
    <dbReference type="NCBI Taxonomy" id="34485"/>
    <lineage>
        <taxon>Eukaryota</taxon>
        <taxon>Fungi</taxon>
        <taxon>Fungi incertae sedis</taxon>
        <taxon>Zoopagomycota</taxon>
        <taxon>Entomophthoromycotina</taxon>
        <taxon>Entomophthoromycetes</taxon>
        <taxon>Entomophthorales</taxon>
        <taxon>Entomophthoraceae</taxon>
        <taxon>Entomophthora</taxon>
    </lineage>
</organism>